<reference evidence="6 7" key="1">
    <citation type="journal article" date="2024" name="BMC Biol.">
        <title>Comparative genomics of Ascetosporea gives new insight into the evolutionary basis for animal parasitism in Rhizaria.</title>
        <authorList>
            <person name="Hiltunen Thoren M."/>
            <person name="Onut-Brannstrom I."/>
            <person name="Alfjorden A."/>
            <person name="Peckova H."/>
            <person name="Swords F."/>
            <person name="Hooper C."/>
            <person name="Holzer A.S."/>
            <person name="Bass D."/>
            <person name="Burki F."/>
        </authorList>
    </citation>
    <scope>NUCLEOTIDE SEQUENCE [LARGE SCALE GENOMIC DNA]</scope>
    <source>
        <strain evidence="6">20-A016</strain>
    </source>
</reference>
<dbReference type="PANTHER" id="PTHR24068">
    <property type="entry name" value="UBIQUITIN-CONJUGATING ENZYME E2"/>
    <property type="match status" value="1"/>
</dbReference>
<accession>A0ABV2ASD1</accession>
<dbReference type="EC" id="2.3.2.23" evidence="6"/>
<proteinExistence type="inferred from homology"/>
<gene>
    <name evidence="6" type="primary">UBE2N</name>
    <name evidence="6" type="ORF">MHBO_004095</name>
</gene>
<dbReference type="InterPro" id="IPR023313">
    <property type="entry name" value="UBQ-conjugating_AS"/>
</dbReference>
<dbReference type="PROSITE" id="PS00183">
    <property type="entry name" value="UBC_1"/>
    <property type="match status" value="1"/>
</dbReference>
<dbReference type="SUPFAM" id="SSF54495">
    <property type="entry name" value="UBC-like"/>
    <property type="match status" value="1"/>
</dbReference>
<evidence type="ECO:0000313" key="6">
    <source>
        <dbReference type="EMBL" id="MES1922581.1"/>
    </source>
</evidence>
<evidence type="ECO:0000256" key="2">
    <source>
        <dbReference type="ARBA" id="ARBA00022786"/>
    </source>
</evidence>
<dbReference type="EMBL" id="JBDODL010003143">
    <property type="protein sequence ID" value="MES1922581.1"/>
    <property type="molecule type" value="Genomic_DNA"/>
</dbReference>
<keyword evidence="6" id="KW-0012">Acyltransferase</keyword>
<sequence length="160" mass="18888">MSLSKRIILELKKIQKEPSFISKLTIFKVPNFMLKQDKHNDRYFFLEMDGPIESPYHGYIFKLELFLPEGYPIKPPKIRFLTKIYHPNIDRIGRICLDILKDRWTPILQLRTVCLSISILLQNPNIEDPLSPEIAEKWKSNPEKAMKTATEWARIHAVKK</sequence>
<keyword evidence="4" id="KW-0067">ATP-binding</keyword>
<evidence type="ECO:0000256" key="4">
    <source>
        <dbReference type="RuleBase" id="RU362109"/>
    </source>
</evidence>
<feature type="domain" description="UBC core" evidence="5">
    <location>
        <begin position="2"/>
        <end position="158"/>
    </location>
</feature>
<organism evidence="6 7">
    <name type="scientific">Bonamia ostreae</name>
    <dbReference type="NCBI Taxonomy" id="126728"/>
    <lineage>
        <taxon>Eukaryota</taxon>
        <taxon>Sar</taxon>
        <taxon>Rhizaria</taxon>
        <taxon>Endomyxa</taxon>
        <taxon>Ascetosporea</taxon>
        <taxon>Haplosporida</taxon>
        <taxon>Bonamia</taxon>
    </lineage>
</organism>
<comment type="caution">
    <text evidence="6">The sequence shown here is derived from an EMBL/GenBank/DDBJ whole genome shotgun (WGS) entry which is preliminary data.</text>
</comment>
<protein>
    <submittedName>
        <fullName evidence="6">Ubiquitin-conjugating enzyme E2 N</fullName>
        <ecNumber evidence="6">2.3.2.23</ecNumber>
    </submittedName>
</protein>
<dbReference type="Gene3D" id="3.10.110.10">
    <property type="entry name" value="Ubiquitin Conjugating Enzyme"/>
    <property type="match status" value="1"/>
</dbReference>
<keyword evidence="4" id="KW-0547">Nucleotide-binding</keyword>
<name>A0ABV2ASD1_9EUKA</name>
<evidence type="ECO:0000313" key="7">
    <source>
        <dbReference type="Proteomes" id="UP001439008"/>
    </source>
</evidence>
<keyword evidence="2 4" id="KW-0833">Ubl conjugation pathway</keyword>
<dbReference type="GO" id="GO:0061631">
    <property type="term" value="F:ubiquitin conjugating enzyme activity"/>
    <property type="evidence" value="ECO:0007669"/>
    <property type="project" value="UniProtKB-EC"/>
</dbReference>
<dbReference type="InterPro" id="IPR000608">
    <property type="entry name" value="UBC"/>
</dbReference>
<keyword evidence="1 6" id="KW-0808">Transferase</keyword>
<dbReference type="PROSITE" id="PS50127">
    <property type="entry name" value="UBC_2"/>
    <property type="match status" value="1"/>
</dbReference>
<feature type="active site" description="Glycyl thioester intermediate" evidence="3">
    <location>
        <position position="96"/>
    </location>
</feature>
<dbReference type="SMART" id="SM00212">
    <property type="entry name" value="UBCc"/>
    <property type="match status" value="1"/>
</dbReference>
<dbReference type="Pfam" id="PF00179">
    <property type="entry name" value="UQ_con"/>
    <property type="match status" value="1"/>
</dbReference>
<comment type="similarity">
    <text evidence="4">Belongs to the ubiquitin-conjugating enzyme family.</text>
</comment>
<dbReference type="Proteomes" id="UP001439008">
    <property type="component" value="Unassembled WGS sequence"/>
</dbReference>
<keyword evidence="7" id="KW-1185">Reference proteome</keyword>
<evidence type="ECO:0000256" key="3">
    <source>
        <dbReference type="PROSITE-ProRule" id="PRU10133"/>
    </source>
</evidence>
<evidence type="ECO:0000256" key="1">
    <source>
        <dbReference type="ARBA" id="ARBA00022679"/>
    </source>
</evidence>
<dbReference type="InterPro" id="IPR016135">
    <property type="entry name" value="UBQ-conjugating_enzyme/RWD"/>
</dbReference>
<evidence type="ECO:0000259" key="5">
    <source>
        <dbReference type="PROSITE" id="PS50127"/>
    </source>
</evidence>